<dbReference type="GO" id="GO:0016020">
    <property type="term" value="C:membrane"/>
    <property type="evidence" value="ECO:0007669"/>
    <property type="project" value="GOC"/>
</dbReference>
<dbReference type="InterPro" id="IPR005135">
    <property type="entry name" value="Endo/exonuclease/phosphatase"/>
</dbReference>
<organism evidence="2 3">
    <name type="scientific">Marinibacterium profundimaris</name>
    <dbReference type="NCBI Taxonomy" id="1679460"/>
    <lineage>
        <taxon>Bacteria</taxon>
        <taxon>Pseudomonadati</taxon>
        <taxon>Pseudomonadota</taxon>
        <taxon>Alphaproteobacteria</taxon>
        <taxon>Rhodobacterales</taxon>
        <taxon>Paracoccaceae</taxon>
        <taxon>Marinibacterium</taxon>
    </lineage>
</organism>
<reference evidence="2 3" key="1">
    <citation type="submission" date="2013-04" db="EMBL/GenBank/DDBJ databases">
        <title>Oceanicola sp. 22II1-22F33 Genome Sequencing.</title>
        <authorList>
            <person name="Lai Q."/>
            <person name="Li G."/>
            <person name="Shao Z."/>
        </authorList>
    </citation>
    <scope>NUCLEOTIDE SEQUENCE [LARGE SCALE GENOMIC DNA]</scope>
    <source>
        <strain evidence="2 3">22II1-22F33</strain>
    </source>
</reference>
<dbReference type="EMBL" id="AQQR01000011">
    <property type="protein sequence ID" value="OWU70538.1"/>
    <property type="molecule type" value="Genomic_DNA"/>
</dbReference>
<dbReference type="SUPFAM" id="SSF56219">
    <property type="entry name" value="DNase I-like"/>
    <property type="match status" value="1"/>
</dbReference>
<evidence type="ECO:0000259" key="1">
    <source>
        <dbReference type="Pfam" id="PF03372"/>
    </source>
</evidence>
<proteinExistence type="predicted"/>
<accession>A0A225NE80</accession>
<dbReference type="PANTHER" id="PTHR14859:SF15">
    <property type="entry name" value="ENDONUCLEASE_EXONUCLEASE_PHOSPHATASE DOMAIN-CONTAINING PROTEIN"/>
    <property type="match status" value="1"/>
</dbReference>
<dbReference type="GO" id="GO:0003824">
    <property type="term" value="F:catalytic activity"/>
    <property type="evidence" value="ECO:0007669"/>
    <property type="project" value="InterPro"/>
</dbReference>
<dbReference type="Pfam" id="PF03372">
    <property type="entry name" value="Exo_endo_phos"/>
    <property type="match status" value="1"/>
</dbReference>
<dbReference type="InterPro" id="IPR051916">
    <property type="entry name" value="GPI-anchor_lipid_remodeler"/>
</dbReference>
<gene>
    <name evidence="2" type="ORF">ATO3_19950</name>
</gene>
<dbReference type="PANTHER" id="PTHR14859">
    <property type="entry name" value="CALCOFLUOR WHITE HYPERSENSITIVE PROTEIN PRECURSOR"/>
    <property type="match status" value="1"/>
</dbReference>
<name>A0A225NE80_9RHOB</name>
<dbReference type="Gene3D" id="3.60.10.10">
    <property type="entry name" value="Endonuclease/exonuclease/phosphatase"/>
    <property type="match status" value="1"/>
</dbReference>
<dbReference type="OrthoDB" id="9813425at2"/>
<evidence type="ECO:0000313" key="3">
    <source>
        <dbReference type="Proteomes" id="UP000215377"/>
    </source>
</evidence>
<protein>
    <recommendedName>
        <fullName evidence="1">Endonuclease/exonuclease/phosphatase domain-containing protein</fullName>
    </recommendedName>
</protein>
<dbReference type="Proteomes" id="UP000215377">
    <property type="component" value="Unassembled WGS sequence"/>
</dbReference>
<sequence length="232" mass="25766">MIRVASYNIRKARGMDQKRAPERILEVISRLGADAVLLQEADLRLGSRPTALPREMIERETDFHVAPLAENDVSLGWHGNALLVRKGYELEQVNRYNLPGLEPRGAVSALLSGGEEQVRLVGVHLGLLRPSRRLQLEMIRNVLDDDHVHRTVIGGDFNEWSARHAHGPLEPDFHMVPEQRSFPATYPVAALDRIAHGPGLLLTASGVEDGPESRAASDHLPIWADFAIRSPE</sequence>
<dbReference type="GO" id="GO:0006506">
    <property type="term" value="P:GPI anchor biosynthetic process"/>
    <property type="evidence" value="ECO:0007669"/>
    <property type="project" value="TreeGrafter"/>
</dbReference>
<evidence type="ECO:0000313" key="2">
    <source>
        <dbReference type="EMBL" id="OWU70538.1"/>
    </source>
</evidence>
<keyword evidence="3" id="KW-1185">Reference proteome</keyword>
<dbReference type="RefSeq" id="WP_088651678.1">
    <property type="nucleotide sequence ID" value="NZ_AQQR01000011.1"/>
</dbReference>
<comment type="caution">
    <text evidence="2">The sequence shown here is derived from an EMBL/GenBank/DDBJ whole genome shotgun (WGS) entry which is preliminary data.</text>
</comment>
<dbReference type="InterPro" id="IPR036691">
    <property type="entry name" value="Endo/exonu/phosph_ase_sf"/>
</dbReference>
<dbReference type="AlphaFoldDB" id="A0A225NE80"/>
<feature type="domain" description="Endonuclease/exonuclease/phosphatase" evidence="1">
    <location>
        <begin position="5"/>
        <end position="219"/>
    </location>
</feature>